<organism evidence="3 4">
    <name type="scientific">candidate division WOR-3 bacterium</name>
    <dbReference type="NCBI Taxonomy" id="2052148"/>
    <lineage>
        <taxon>Bacteria</taxon>
        <taxon>Bacteria division WOR-3</taxon>
    </lineage>
</organism>
<gene>
    <name evidence="3" type="ORF">ENI34_05190</name>
</gene>
<dbReference type="Proteomes" id="UP000885826">
    <property type="component" value="Unassembled WGS sequence"/>
</dbReference>
<dbReference type="AlphaFoldDB" id="A0A9C9K050"/>
<evidence type="ECO:0000259" key="1">
    <source>
        <dbReference type="Pfam" id="PF12728"/>
    </source>
</evidence>
<comment type="caution">
    <text evidence="3">The sequence shown here is derived from an EMBL/GenBank/DDBJ whole genome shotgun (WGS) entry which is preliminary data.</text>
</comment>
<dbReference type="InterPro" id="IPR041657">
    <property type="entry name" value="HTH_17"/>
</dbReference>
<dbReference type="InterPro" id="IPR027383">
    <property type="entry name" value="Znf_put"/>
</dbReference>
<evidence type="ECO:0000313" key="4">
    <source>
        <dbReference type="Proteomes" id="UP000885826"/>
    </source>
</evidence>
<proteinExistence type="predicted"/>
<accession>A0A9C9K050</accession>
<dbReference type="Pfam" id="PF12728">
    <property type="entry name" value="HTH_17"/>
    <property type="match status" value="1"/>
</dbReference>
<dbReference type="EMBL" id="DRIG01000057">
    <property type="protein sequence ID" value="HEC78523.1"/>
    <property type="molecule type" value="Genomic_DNA"/>
</dbReference>
<feature type="domain" description="Helix-turn-helix" evidence="1">
    <location>
        <begin position="76"/>
        <end position="120"/>
    </location>
</feature>
<dbReference type="InterPro" id="IPR041916">
    <property type="entry name" value="Anti_sigma_zinc_sf"/>
</dbReference>
<sequence>MKCKEAKDNFLTYIYDEMNEQSRKEMEAHLAGCRKCRREVKELMEIKELCACLPEFTIDKKFLYKTISAMQPEIITLSELAQYLRVDKETIRLNLDLIPHIKIGNEIRFRKKSIQEWLDEIEYRPALRKRTTFAFGISEDMFKEISIGGKR</sequence>
<name>A0A9C9K050_UNCW3</name>
<feature type="domain" description="Putative zinc-finger" evidence="2">
    <location>
        <begin position="3"/>
        <end position="37"/>
    </location>
</feature>
<evidence type="ECO:0000259" key="2">
    <source>
        <dbReference type="Pfam" id="PF13490"/>
    </source>
</evidence>
<dbReference type="Pfam" id="PF13490">
    <property type="entry name" value="zf-HC2"/>
    <property type="match status" value="1"/>
</dbReference>
<reference evidence="3" key="1">
    <citation type="journal article" date="2020" name="mSystems">
        <title>Genome- and Community-Level Interaction Insights into Carbon Utilization and Element Cycling Functions of Hydrothermarchaeota in Hydrothermal Sediment.</title>
        <authorList>
            <person name="Zhou Z."/>
            <person name="Liu Y."/>
            <person name="Xu W."/>
            <person name="Pan J."/>
            <person name="Luo Z.H."/>
            <person name="Li M."/>
        </authorList>
    </citation>
    <scope>NUCLEOTIDE SEQUENCE</scope>
    <source>
        <strain evidence="3">HyVt-388</strain>
    </source>
</reference>
<protein>
    <submittedName>
        <fullName evidence="3">Helix-turn-helix domain-containing protein</fullName>
    </submittedName>
</protein>
<dbReference type="Gene3D" id="1.10.10.1320">
    <property type="entry name" value="Anti-sigma factor, zinc-finger domain"/>
    <property type="match status" value="1"/>
</dbReference>
<evidence type="ECO:0000313" key="3">
    <source>
        <dbReference type="EMBL" id="HEC78523.1"/>
    </source>
</evidence>